<dbReference type="InterPro" id="IPR037523">
    <property type="entry name" value="VOC_core"/>
</dbReference>
<sequence>MHLRYESVAPVLIVERVEPTRDFFRDRLGFAQTAEVEHEGALGFVMLEKDDVTIMVQSHASVIADFGDDAARSMNEAISGRGAAMLYVNVSSVEIIIPQVADADVIVPPRRTSFGMHEIVVREPGGHAVAFASRLPQGEGV</sequence>
<dbReference type="EMBL" id="AP025523">
    <property type="protein sequence ID" value="BDE05990.1"/>
    <property type="molecule type" value="Genomic_DNA"/>
</dbReference>
<dbReference type="Gene3D" id="3.10.180.10">
    <property type="entry name" value="2,3-Dihydroxybiphenyl 1,2-Dioxygenase, domain 1"/>
    <property type="match status" value="1"/>
</dbReference>
<dbReference type="SUPFAM" id="SSF54593">
    <property type="entry name" value="Glyoxalase/Bleomycin resistance protein/Dihydroxybiphenyl dioxygenase"/>
    <property type="match status" value="1"/>
</dbReference>
<name>A0AAN1XV45_UNVUL</name>
<dbReference type="InterPro" id="IPR029068">
    <property type="entry name" value="Glyas_Bleomycin-R_OHBP_Dase"/>
</dbReference>
<gene>
    <name evidence="2" type="ORF">WPS_12660</name>
</gene>
<evidence type="ECO:0000313" key="3">
    <source>
        <dbReference type="Proteomes" id="UP001317532"/>
    </source>
</evidence>
<dbReference type="RefSeq" id="WP_317996993.1">
    <property type="nucleotide sequence ID" value="NZ_AP025523.1"/>
</dbReference>
<accession>A0AAN1XV45</accession>
<keyword evidence="3" id="KW-1185">Reference proteome</keyword>
<dbReference type="KEGG" id="vab:WPS_12660"/>
<dbReference type="InterPro" id="IPR004360">
    <property type="entry name" value="Glyas_Fos-R_dOase_dom"/>
</dbReference>
<protein>
    <recommendedName>
        <fullName evidence="1">VOC domain-containing protein</fullName>
    </recommendedName>
</protein>
<proteinExistence type="predicted"/>
<reference evidence="2 3" key="1">
    <citation type="journal article" date="2022" name="ISME Commun">
        <title>Vulcanimicrobium alpinus gen. nov. sp. nov., the first cultivated representative of the candidate phylum 'Eremiobacterota', is a metabolically versatile aerobic anoxygenic phototroph.</title>
        <authorList>
            <person name="Yabe S."/>
            <person name="Muto K."/>
            <person name="Abe K."/>
            <person name="Yokota A."/>
            <person name="Staudigel H."/>
            <person name="Tebo B.M."/>
        </authorList>
    </citation>
    <scope>NUCLEOTIDE SEQUENCE [LARGE SCALE GENOMIC DNA]</scope>
    <source>
        <strain evidence="2 3">WC8-2</strain>
    </source>
</reference>
<feature type="domain" description="VOC" evidence="1">
    <location>
        <begin position="4"/>
        <end position="134"/>
    </location>
</feature>
<evidence type="ECO:0000313" key="2">
    <source>
        <dbReference type="EMBL" id="BDE05990.1"/>
    </source>
</evidence>
<dbReference type="AlphaFoldDB" id="A0AAN1XV45"/>
<evidence type="ECO:0000259" key="1">
    <source>
        <dbReference type="PROSITE" id="PS51819"/>
    </source>
</evidence>
<dbReference type="PROSITE" id="PS51819">
    <property type="entry name" value="VOC"/>
    <property type="match status" value="1"/>
</dbReference>
<dbReference type="Proteomes" id="UP001317532">
    <property type="component" value="Chromosome"/>
</dbReference>
<organism evidence="2 3">
    <name type="scientific">Vulcanimicrobium alpinum</name>
    <dbReference type="NCBI Taxonomy" id="3016050"/>
    <lineage>
        <taxon>Bacteria</taxon>
        <taxon>Bacillati</taxon>
        <taxon>Vulcanimicrobiota</taxon>
        <taxon>Vulcanimicrobiia</taxon>
        <taxon>Vulcanimicrobiales</taxon>
        <taxon>Vulcanimicrobiaceae</taxon>
        <taxon>Vulcanimicrobium</taxon>
    </lineage>
</organism>
<dbReference type="Pfam" id="PF00903">
    <property type="entry name" value="Glyoxalase"/>
    <property type="match status" value="1"/>
</dbReference>